<organism evidence="2 3">
    <name type="scientific">Rubus argutus</name>
    <name type="common">Southern blackberry</name>
    <dbReference type="NCBI Taxonomy" id="59490"/>
    <lineage>
        <taxon>Eukaryota</taxon>
        <taxon>Viridiplantae</taxon>
        <taxon>Streptophyta</taxon>
        <taxon>Embryophyta</taxon>
        <taxon>Tracheophyta</taxon>
        <taxon>Spermatophyta</taxon>
        <taxon>Magnoliopsida</taxon>
        <taxon>eudicotyledons</taxon>
        <taxon>Gunneridae</taxon>
        <taxon>Pentapetalae</taxon>
        <taxon>rosids</taxon>
        <taxon>fabids</taxon>
        <taxon>Rosales</taxon>
        <taxon>Rosaceae</taxon>
        <taxon>Rosoideae</taxon>
        <taxon>Rosoideae incertae sedis</taxon>
        <taxon>Rubus</taxon>
    </lineage>
</organism>
<feature type="region of interest" description="Disordered" evidence="1">
    <location>
        <begin position="1"/>
        <end position="36"/>
    </location>
</feature>
<proteinExistence type="predicted"/>
<protein>
    <submittedName>
        <fullName evidence="2">Uncharacterized protein</fullName>
    </submittedName>
</protein>
<dbReference type="EMBL" id="JBEDUW010000002">
    <property type="protein sequence ID" value="KAK9943366.1"/>
    <property type="molecule type" value="Genomic_DNA"/>
</dbReference>
<dbReference type="Proteomes" id="UP001457282">
    <property type="component" value="Unassembled WGS sequence"/>
</dbReference>
<comment type="caution">
    <text evidence="2">The sequence shown here is derived from an EMBL/GenBank/DDBJ whole genome shotgun (WGS) entry which is preliminary data.</text>
</comment>
<sequence>MVPSILQSPYTALPATSPPRHQSSLTATPRPPSRTAQLTVVAVRLRRRCSQPGTQAAATSPFQIPARQPARFGSMSSGGGLWWKLTAAVRCVETPNGAKLGSSFLSSPCSAVVSRCDAKSRQNGSGRRVKGGGGDDLGF</sequence>
<evidence type="ECO:0000313" key="2">
    <source>
        <dbReference type="EMBL" id="KAK9943366.1"/>
    </source>
</evidence>
<evidence type="ECO:0000313" key="3">
    <source>
        <dbReference type="Proteomes" id="UP001457282"/>
    </source>
</evidence>
<name>A0AAW1Y289_RUBAR</name>
<reference evidence="2 3" key="1">
    <citation type="journal article" date="2023" name="G3 (Bethesda)">
        <title>A chromosome-length genome assembly and annotation of blackberry (Rubus argutus, cv. 'Hillquist').</title>
        <authorList>
            <person name="Bruna T."/>
            <person name="Aryal R."/>
            <person name="Dudchenko O."/>
            <person name="Sargent D.J."/>
            <person name="Mead D."/>
            <person name="Buti M."/>
            <person name="Cavallini A."/>
            <person name="Hytonen T."/>
            <person name="Andres J."/>
            <person name="Pham M."/>
            <person name="Weisz D."/>
            <person name="Mascagni F."/>
            <person name="Usai G."/>
            <person name="Natali L."/>
            <person name="Bassil N."/>
            <person name="Fernandez G.E."/>
            <person name="Lomsadze A."/>
            <person name="Armour M."/>
            <person name="Olukolu B."/>
            <person name="Poorten T."/>
            <person name="Britton C."/>
            <person name="Davik J."/>
            <person name="Ashrafi H."/>
            <person name="Aiden E.L."/>
            <person name="Borodovsky M."/>
            <person name="Worthington M."/>
        </authorList>
    </citation>
    <scope>NUCLEOTIDE SEQUENCE [LARGE SCALE GENOMIC DNA]</scope>
    <source>
        <strain evidence="2">PI 553951</strain>
    </source>
</reference>
<gene>
    <name evidence="2" type="ORF">M0R45_008976</name>
</gene>
<keyword evidence="3" id="KW-1185">Reference proteome</keyword>
<accession>A0AAW1Y289</accession>
<feature type="compositionally biased region" description="Polar residues" evidence="1">
    <location>
        <begin position="1"/>
        <end position="10"/>
    </location>
</feature>
<feature type="region of interest" description="Disordered" evidence="1">
    <location>
        <begin position="116"/>
        <end position="139"/>
    </location>
</feature>
<evidence type="ECO:0000256" key="1">
    <source>
        <dbReference type="SAM" id="MobiDB-lite"/>
    </source>
</evidence>
<dbReference type="AlphaFoldDB" id="A0AAW1Y289"/>